<feature type="compositionally biased region" description="Basic and acidic residues" evidence="1">
    <location>
        <begin position="7"/>
        <end position="18"/>
    </location>
</feature>
<gene>
    <name evidence="2" type="ORF">OZSIB_4000</name>
</gene>
<dbReference type="Proteomes" id="UP000252355">
    <property type="component" value="Unassembled WGS sequence"/>
</dbReference>
<feature type="compositionally biased region" description="Polar residues" evidence="1">
    <location>
        <begin position="34"/>
        <end position="44"/>
    </location>
</feature>
<comment type="caution">
    <text evidence="2">The sequence shown here is derived from an EMBL/GenBank/DDBJ whole genome shotgun (WGS) entry which is preliminary data.</text>
</comment>
<accession>A0A367ZP87</accession>
<sequence>MCSVGRWPERIMSREPIKTARRPSGPLGGRQQLDENLSTPPRSE</sequence>
<evidence type="ECO:0000313" key="2">
    <source>
        <dbReference type="EMBL" id="RCK79846.1"/>
    </source>
</evidence>
<proteinExistence type="predicted"/>
<evidence type="ECO:0000313" key="3">
    <source>
        <dbReference type="Proteomes" id="UP000252355"/>
    </source>
</evidence>
<name>A0A367ZP87_9BACT</name>
<dbReference type="AlphaFoldDB" id="A0A367ZP87"/>
<organism evidence="2 3">
    <name type="scientific">Candidatus Ozemobacter sibiricus</name>
    <dbReference type="NCBI Taxonomy" id="2268124"/>
    <lineage>
        <taxon>Bacteria</taxon>
        <taxon>Candidatus Ozemobacteria</taxon>
        <taxon>Candidatus Ozemobacterales</taxon>
        <taxon>Candidatus Ozemobacteraceae</taxon>
        <taxon>Candidatus Ozemobacter</taxon>
    </lineage>
</organism>
<feature type="region of interest" description="Disordered" evidence="1">
    <location>
        <begin position="1"/>
        <end position="44"/>
    </location>
</feature>
<protein>
    <submittedName>
        <fullName evidence="2">Uncharacterized protein</fullName>
    </submittedName>
</protein>
<reference evidence="2 3" key="1">
    <citation type="submission" date="2018-05" db="EMBL/GenBank/DDBJ databases">
        <title>A metagenomic window into the 2 km-deep terrestrial subsurface aquifer revealed taxonomically and functionally diverse microbial community comprising novel uncultured bacterial lineages.</title>
        <authorList>
            <person name="Kadnikov V.V."/>
            <person name="Mardanov A.V."/>
            <person name="Beletsky A.V."/>
            <person name="Banks D."/>
            <person name="Pimenov N.V."/>
            <person name="Frank Y.A."/>
            <person name="Karnachuk O.V."/>
            <person name="Ravin N.V."/>
        </authorList>
    </citation>
    <scope>NUCLEOTIDE SEQUENCE [LARGE SCALE GENOMIC DNA]</scope>
    <source>
        <strain evidence="2">BY5</strain>
    </source>
</reference>
<evidence type="ECO:0000256" key="1">
    <source>
        <dbReference type="SAM" id="MobiDB-lite"/>
    </source>
</evidence>
<dbReference type="EMBL" id="QOQW01000010">
    <property type="protein sequence ID" value="RCK79846.1"/>
    <property type="molecule type" value="Genomic_DNA"/>
</dbReference>